<feature type="domain" description="ORC1/DEAH AAA+ ATPase" evidence="1">
    <location>
        <begin position="37"/>
        <end position="195"/>
    </location>
</feature>
<sequence>MCRKFVYGVAVSDYNFIGRSQETKRLLNDFRGGINVILMSPRRLGKTSLVKHVCGRLDPDDNILTVYLDIFGCKSEYDFYNRLASEVLKQTASQRSMWLEEARDFLYRLTPRISFSPEPNSDFAISLGITPKTHTPEEVLGMVEKIAVRKGKRIVVCIDEFQQIGEMADSKQVQARLRSVWQHQQHVSYCLFGSKHHLMGSIFLHHSMPFYQFGDLIALDKIPTAEWVEYIVSHFADGKRTISTALAKEICRFTDNYSAYVQQLSWLVYTQKEEGERVDKADIKQASEDLLATNEVLFMQMVEPLSGYQLNFLRAICAGVTKNFTLSEVREKYHLGSYSNVNRLKTALLERDLIEKEGEELKITDPVFHKWFQRRMMV</sequence>
<accession>A0A379E684</accession>
<proteinExistence type="predicted"/>
<dbReference type="AlphaFoldDB" id="A0A379E684"/>
<evidence type="ECO:0000313" key="3">
    <source>
        <dbReference type="Proteomes" id="UP000255469"/>
    </source>
</evidence>
<organism evidence="2 3">
    <name type="scientific">Prevotella denticola</name>
    <dbReference type="NCBI Taxonomy" id="28129"/>
    <lineage>
        <taxon>Bacteria</taxon>
        <taxon>Pseudomonadati</taxon>
        <taxon>Bacteroidota</taxon>
        <taxon>Bacteroidia</taxon>
        <taxon>Bacteroidales</taxon>
        <taxon>Prevotellaceae</taxon>
        <taxon>Prevotella</taxon>
    </lineage>
</organism>
<dbReference type="PANTHER" id="PTHR34301">
    <property type="entry name" value="DNA-BINDING PROTEIN-RELATED"/>
    <property type="match status" value="1"/>
</dbReference>
<dbReference type="InterPro" id="IPR049945">
    <property type="entry name" value="AAA_22"/>
</dbReference>
<gene>
    <name evidence="2" type="ORF">NCTC13067_01611</name>
</gene>
<evidence type="ECO:0000259" key="1">
    <source>
        <dbReference type="Pfam" id="PF13401"/>
    </source>
</evidence>
<dbReference type="Gene3D" id="3.40.50.300">
    <property type="entry name" value="P-loop containing nucleotide triphosphate hydrolases"/>
    <property type="match status" value="1"/>
</dbReference>
<dbReference type="RefSeq" id="WP_025067048.1">
    <property type="nucleotide sequence ID" value="NZ_UGTM01000001.1"/>
</dbReference>
<protein>
    <submittedName>
        <fullName evidence="2">Predicted ATPase (AAA+ superfamily)</fullName>
    </submittedName>
</protein>
<dbReference type="PANTHER" id="PTHR34301:SF8">
    <property type="entry name" value="ATPASE DOMAIN-CONTAINING PROTEIN"/>
    <property type="match status" value="1"/>
</dbReference>
<dbReference type="EMBL" id="UGTM01000001">
    <property type="protein sequence ID" value="SUB87930.1"/>
    <property type="molecule type" value="Genomic_DNA"/>
</dbReference>
<reference evidence="2 3" key="1">
    <citation type="submission" date="2018-06" db="EMBL/GenBank/DDBJ databases">
        <authorList>
            <consortium name="Pathogen Informatics"/>
            <person name="Doyle S."/>
        </authorList>
    </citation>
    <scope>NUCLEOTIDE SEQUENCE [LARGE SCALE GENOMIC DNA]</scope>
    <source>
        <strain evidence="2 3">NCTC13067</strain>
    </source>
</reference>
<dbReference type="SUPFAM" id="SSF52540">
    <property type="entry name" value="P-loop containing nucleoside triphosphate hydrolases"/>
    <property type="match status" value="1"/>
</dbReference>
<dbReference type="InterPro" id="IPR027417">
    <property type="entry name" value="P-loop_NTPase"/>
</dbReference>
<name>A0A379E684_9BACT</name>
<dbReference type="GO" id="GO:0016887">
    <property type="term" value="F:ATP hydrolysis activity"/>
    <property type="evidence" value="ECO:0007669"/>
    <property type="project" value="InterPro"/>
</dbReference>
<evidence type="ECO:0000313" key="2">
    <source>
        <dbReference type="EMBL" id="SUB87930.1"/>
    </source>
</evidence>
<dbReference type="Pfam" id="PF13401">
    <property type="entry name" value="AAA_22"/>
    <property type="match status" value="1"/>
</dbReference>
<dbReference type="Proteomes" id="UP000255469">
    <property type="component" value="Unassembled WGS sequence"/>
</dbReference>